<keyword evidence="1" id="KW-0472">Membrane</keyword>
<keyword evidence="1" id="KW-0812">Transmembrane</keyword>
<accession>Q95KB7</accession>
<keyword evidence="1" id="KW-1133">Transmembrane helix</keyword>
<dbReference type="AlphaFoldDB" id="Q95KB7"/>
<evidence type="ECO:0000256" key="1">
    <source>
        <dbReference type="SAM" id="Phobius"/>
    </source>
</evidence>
<proteinExistence type="evidence at transcript level"/>
<evidence type="ECO:0000313" key="2">
    <source>
        <dbReference type="EMBL" id="BAB60755.1"/>
    </source>
</evidence>
<feature type="transmembrane region" description="Helical" evidence="1">
    <location>
        <begin position="6"/>
        <end position="28"/>
    </location>
</feature>
<protein>
    <submittedName>
        <fullName evidence="2">Uncharacterized protein</fullName>
    </submittedName>
</protein>
<reference evidence="2" key="1">
    <citation type="journal article" date="2002" name="Genome Biol.">
        <title>Prediction of unidentified human genes on the basis of sequence similarity to novel cDNAs from cynomolgus monkey brain.</title>
        <authorList>
            <person name="Osada N."/>
            <person name="Hida M."/>
            <person name="Kusuda J."/>
            <person name="Tanuma R."/>
            <person name="Hirata M."/>
            <person name="Hirai M."/>
            <person name="Terao K."/>
            <person name="Suzuki Y."/>
            <person name="Sugano S."/>
            <person name="Hashimoto K."/>
        </authorList>
    </citation>
    <scope>NUCLEOTIDE SEQUENCE</scope>
    <source>
        <tissue evidence="2">Medulla oblogata</tissue>
    </source>
</reference>
<organism evidence="2">
    <name type="scientific">Macaca fascicularis</name>
    <name type="common">Crab-eating macaque</name>
    <name type="synonym">Cynomolgus monkey</name>
    <dbReference type="NCBI Taxonomy" id="9541"/>
    <lineage>
        <taxon>Eukaryota</taxon>
        <taxon>Metazoa</taxon>
        <taxon>Chordata</taxon>
        <taxon>Craniata</taxon>
        <taxon>Vertebrata</taxon>
        <taxon>Euteleostomi</taxon>
        <taxon>Mammalia</taxon>
        <taxon>Eutheria</taxon>
        <taxon>Euarchontoglires</taxon>
        <taxon>Primates</taxon>
        <taxon>Haplorrhini</taxon>
        <taxon>Catarrhini</taxon>
        <taxon>Cercopithecidae</taxon>
        <taxon>Cercopithecinae</taxon>
        <taxon>Macaca</taxon>
    </lineage>
</organism>
<name>Q95KB7_MACFA</name>
<sequence length="142" mass="16338">MVFLSFSSDVFLCSSLFLFSVISVPALIAPVSTQFRKHGKLETAGEEPLEYAGMKACFLCVFSGFSPRMTGSRNSRELWLYSLFTFDQSQCWLGWHNKSRSKFRTKSHYQQDLSCCAYAFFFILLLLDHWLTDLSDSSIFFS</sequence>
<feature type="transmembrane region" description="Helical" evidence="1">
    <location>
        <begin position="115"/>
        <end position="132"/>
    </location>
</feature>
<dbReference type="EMBL" id="AB062994">
    <property type="protein sequence ID" value="BAB60755.1"/>
    <property type="molecule type" value="mRNA"/>
</dbReference>